<comment type="caution">
    <text evidence="1">The sequence shown here is derived from an EMBL/GenBank/DDBJ whole genome shotgun (WGS) entry which is preliminary data.</text>
</comment>
<dbReference type="AlphaFoldDB" id="A0A1V3INH7"/>
<organism evidence="1 3">
    <name type="scientific">Rodentibacter trehalosifermentans</name>
    <dbReference type="NCBI Taxonomy" id="1908263"/>
    <lineage>
        <taxon>Bacteria</taxon>
        <taxon>Pseudomonadati</taxon>
        <taxon>Pseudomonadota</taxon>
        <taxon>Gammaproteobacteria</taxon>
        <taxon>Pasteurellales</taxon>
        <taxon>Pasteurellaceae</taxon>
        <taxon>Rodentibacter</taxon>
    </lineage>
</organism>
<proteinExistence type="predicted"/>
<dbReference type="EMBL" id="MLHL01000108">
    <property type="protein sequence ID" value="OOF45019.1"/>
    <property type="molecule type" value="Genomic_DNA"/>
</dbReference>
<sequence length="72" mass="8037">MLVESFAGTHDYLGGQLPRWYDKQGNTSQKNNTQQFFADRTTEIAIPISAPFALSDLMSSDMIEVLFKLGGH</sequence>
<dbReference type="OrthoDB" id="5690865at2"/>
<accession>A0A1V3INH7</accession>
<evidence type="ECO:0000313" key="4">
    <source>
        <dbReference type="Proteomes" id="UP000189161"/>
    </source>
</evidence>
<keyword evidence="4" id="KW-1185">Reference proteome</keyword>
<gene>
    <name evidence="1" type="ORF">BKK51_10925</name>
    <name evidence="2" type="ORF">BKK52_12950</name>
</gene>
<reference evidence="3 4" key="1">
    <citation type="submission" date="2016-10" db="EMBL/GenBank/DDBJ databases">
        <title>Rodentibacter gen. nov. and new species.</title>
        <authorList>
            <person name="Christensen H."/>
        </authorList>
    </citation>
    <scope>NUCLEOTIDE SEQUENCE [LARGE SCALE GENOMIC DNA]</scope>
    <source>
        <strain evidence="1 3">H1983213011</strain>
        <strain evidence="2 4">H1987082031</strain>
    </source>
</reference>
<accession>A0A1V3ISX5</accession>
<name>A0A1V3INH7_9PAST</name>
<evidence type="ECO:0000313" key="1">
    <source>
        <dbReference type="EMBL" id="OOF43822.1"/>
    </source>
</evidence>
<evidence type="ECO:0000313" key="3">
    <source>
        <dbReference type="Proteomes" id="UP000188728"/>
    </source>
</evidence>
<dbReference type="EMBL" id="MLHK01000065">
    <property type="protein sequence ID" value="OOF43822.1"/>
    <property type="molecule type" value="Genomic_DNA"/>
</dbReference>
<dbReference type="Proteomes" id="UP000189161">
    <property type="component" value="Unassembled WGS sequence"/>
</dbReference>
<dbReference type="Proteomes" id="UP000188728">
    <property type="component" value="Unassembled WGS sequence"/>
</dbReference>
<evidence type="ECO:0000313" key="2">
    <source>
        <dbReference type="EMBL" id="OOF45019.1"/>
    </source>
</evidence>
<dbReference type="RefSeq" id="WP_077474589.1">
    <property type="nucleotide sequence ID" value="NZ_MLHK01000065.1"/>
</dbReference>
<protein>
    <submittedName>
        <fullName evidence="1">Uncharacterized protein</fullName>
    </submittedName>
</protein>